<feature type="transmembrane region" description="Helical" evidence="6">
    <location>
        <begin position="48"/>
        <end position="66"/>
    </location>
</feature>
<dbReference type="InterPro" id="IPR045275">
    <property type="entry name" value="MscS_archaea/bacteria_type"/>
</dbReference>
<dbReference type="InterPro" id="IPR008910">
    <property type="entry name" value="MSC_TM_helix"/>
</dbReference>
<keyword evidence="5 6" id="KW-0472">Membrane</keyword>
<dbReference type="Gene3D" id="2.30.30.60">
    <property type="match status" value="1"/>
</dbReference>
<sequence>MIDPSLTPTAERAPSTALAVASTLTPHPPLQWVDDTLRAALTNLPARLWLALGVLVLGALLGYLVVRVNRRILVGAGVPETIEGTAFERTAREFGTSTISLIANLSGYFIFILSVIVALTIARVEYISTFWNRTAGFLPSLFLAILVLIVGLVVGDKVELLIDDRLRGVKLPQTGVVPSIAKWSVVFIAVLVALGQIGVDTAALVVFLGTYGFALVLFGGLAFRDLLASGAAGFYLLLEQPYSIGDRVRIGDTDGVVQEVNVFVTHVESDGAEYVVPNRRAFTEGVVRIRE</sequence>
<dbReference type="GO" id="GO:0016020">
    <property type="term" value="C:membrane"/>
    <property type="evidence" value="ECO:0007669"/>
    <property type="project" value="UniProtKB-SubCell"/>
</dbReference>
<dbReference type="InterPro" id="IPR023408">
    <property type="entry name" value="MscS_beta-dom_sf"/>
</dbReference>
<feature type="transmembrane region" description="Helical" evidence="6">
    <location>
        <begin position="176"/>
        <end position="197"/>
    </location>
</feature>
<comment type="subcellular location">
    <subcellularLocation>
        <location evidence="1">Membrane</location>
        <topology evidence="1">Multi-pass membrane protein</topology>
    </subcellularLocation>
</comment>
<feature type="transmembrane region" description="Helical" evidence="6">
    <location>
        <begin position="99"/>
        <end position="122"/>
    </location>
</feature>
<dbReference type="PANTHER" id="PTHR30221">
    <property type="entry name" value="SMALL-CONDUCTANCE MECHANOSENSITIVE CHANNEL"/>
    <property type="match status" value="1"/>
</dbReference>
<accession>A0A1M5RMR1</accession>
<dbReference type="EMBL" id="FQWV01000005">
    <property type="protein sequence ID" value="SHH27183.1"/>
    <property type="molecule type" value="Genomic_DNA"/>
</dbReference>
<dbReference type="Pfam" id="PF00924">
    <property type="entry name" value="MS_channel_2nd"/>
    <property type="match status" value="1"/>
</dbReference>
<evidence type="ECO:0000256" key="1">
    <source>
        <dbReference type="ARBA" id="ARBA00004141"/>
    </source>
</evidence>
<dbReference type="STRING" id="43928.SAMN05443636_2242"/>
<evidence type="ECO:0000256" key="4">
    <source>
        <dbReference type="ARBA" id="ARBA00022989"/>
    </source>
</evidence>
<protein>
    <submittedName>
        <fullName evidence="8">Conserved TM helix</fullName>
    </submittedName>
</protein>
<dbReference type="InterPro" id="IPR006685">
    <property type="entry name" value="MscS_channel_2nd"/>
</dbReference>
<reference evidence="8 9" key="1">
    <citation type="submission" date="2016-11" db="EMBL/GenBank/DDBJ databases">
        <authorList>
            <person name="Jaros S."/>
            <person name="Januszkiewicz K."/>
            <person name="Wedrychowicz H."/>
        </authorList>
    </citation>
    <scope>NUCLEOTIDE SEQUENCE [LARGE SCALE GENOMIC DNA]</scope>
    <source>
        <strain evidence="8 9">DSM 9297</strain>
    </source>
</reference>
<name>A0A1M5RMR1_9EURY</name>
<dbReference type="AlphaFoldDB" id="A0A1M5RMR1"/>
<evidence type="ECO:0000256" key="2">
    <source>
        <dbReference type="ARBA" id="ARBA00008017"/>
    </source>
</evidence>
<evidence type="ECO:0000313" key="8">
    <source>
        <dbReference type="EMBL" id="SHH27183.1"/>
    </source>
</evidence>
<dbReference type="Pfam" id="PF05552">
    <property type="entry name" value="MS_channel_1st_1"/>
    <property type="match status" value="1"/>
</dbReference>
<dbReference type="InterPro" id="IPR010920">
    <property type="entry name" value="LSM_dom_sf"/>
</dbReference>
<evidence type="ECO:0000259" key="7">
    <source>
        <dbReference type="Pfam" id="PF00924"/>
    </source>
</evidence>
<keyword evidence="9" id="KW-1185">Reference proteome</keyword>
<dbReference type="Proteomes" id="UP000184357">
    <property type="component" value="Unassembled WGS sequence"/>
</dbReference>
<evidence type="ECO:0000256" key="3">
    <source>
        <dbReference type="ARBA" id="ARBA00022692"/>
    </source>
</evidence>
<gene>
    <name evidence="8" type="ORF">SAMN05443636_2242</name>
</gene>
<evidence type="ECO:0000256" key="6">
    <source>
        <dbReference type="SAM" id="Phobius"/>
    </source>
</evidence>
<organism evidence="8 9">
    <name type="scientific">Halobaculum gomorrense</name>
    <dbReference type="NCBI Taxonomy" id="43928"/>
    <lineage>
        <taxon>Archaea</taxon>
        <taxon>Methanobacteriati</taxon>
        <taxon>Methanobacteriota</taxon>
        <taxon>Stenosarchaea group</taxon>
        <taxon>Halobacteria</taxon>
        <taxon>Halobacteriales</taxon>
        <taxon>Haloferacaceae</taxon>
        <taxon>Halobaculum</taxon>
    </lineage>
</organism>
<dbReference type="InterPro" id="IPR011014">
    <property type="entry name" value="MscS_channel_TM-2"/>
</dbReference>
<evidence type="ECO:0000313" key="9">
    <source>
        <dbReference type="Proteomes" id="UP000184357"/>
    </source>
</evidence>
<keyword evidence="3 6" id="KW-0812">Transmembrane</keyword>
<dbReference type="Gene3D" id="1.10.287.1260">
    <property type="match status" value="1"/>
</dbReference>
<dbReference type="GO" id="GO:0008381">
    <property type="term" value="F:mechanosensitive monoatomic ion channel activity"/>
    <property type="evidence" value="ECO:0007669"/>
    <property type="project" value="InterPro"/>
</dbReference>
<evidence type="ECO:0000256" key="5">
    <source>
        <dbReference type="ARBA" id="ARBA00023136"/>
    </source>
</evidence>
<feature type="transmembrane region" description="Helical" evidence="6">
    <location>
        <begin position="134"/>
        <end position="155"/>
    </location>
</feature>
<dbReference type="RefSeq" id="WP_079991607.1">
    <property type="nucleotide sequence ID" value="NZ_FQWV01000005.1"/>
</dbReference>
<comment type="similarity">
    <text evidence="2">Belongs to the MscS (TC 1.A.23) family.</text>
</comment>
<keyword evidence="4 6" id="KW-1133">Transmembrane helix</keyword>
<dbReference type="SUPFAM" id="SSF50182">
    <property type="entry name" value="Sm-like ribonucleoproteins"/>
    <property type="match status" value="1"/>
</dbReference>
<feature type="domain" description="Mechanosensitive ion channel MscS" evidence="7">
    <location>
        <begin position="226"/>
        <end position="284"/>
    </location>
</feature>
<dbReference type="PANTHER" id="PTHR30221:SF20">
    <property type="entry name" value="SMALL-CONDUCTANCE MECHANOSENSITIVE CHANNEL"/>
    <property type="match status" value="1"/>
</dbReference>
<dbReference type="OrthoDB" id="313107at2157"/>
<proteinExistence type="inferred from homology"/>
<dbReference type="SUPFAM" id="SSF82861">
    <property type="entry name" value="Mechanosensitive channel protein MscS (YggB), transmembrane region"/>
    <property type="match status" value="1"/>
</dbReference>
<feature type="transmembrane region" description="Helical" evidence="6">
    <location>
        <begin position="203"/>
        <end position="223"/>
    </location>
</feature>